<evidence type="ECO:0000256" key="2">
    <source>
        <dbReference type="ARBA" id="ARBA00001946"/>
    </source>
</evidence>
<evidence type="ECO:0000256" key="9">
    <source>
        <dbReference type="ARBA" id="ARBA00022729"/>
    </source>
</evidence>
<sequence length="259" mass="29476">MKNGIKLYLKNKKYIGGNVMKKALLFLFAASVVFAAGPKVPYTHEGFYSTDKVQKAVHFVSVDDIKKSLEGKGPINVSFDIDDTLLHSSGYFIYGQHYFQIPGDKRGAVSYLYNQKFWDYVAENGDEHSIPKQSAKDLIKMHLERGDNVFFITGRTKHSKAKNYTSTKLSKTLQRYFELPKEVYVEYTADTPTGGYKYDKSFYIKKHNVSIHYGDSDDDILAARELGIRGIRVQRAYNSTNPQKMNGGYGEEVLINSAW</sequence>
<dbReference type="AlphaFoldDB" id="C9MYK5"/>
<accession>C9MYK5</accession>
<dbReference type="SUPFAM" id="SSF56784">
    <property type="entry name" value="HAD-like"/>
    <property type="match status" value="1"/>
</dbReference>
<dbReference type="InterPro" id="IPR023214">
    <property type="entry name" value="HAD_sf"/>
</dbReference>
<protein>
    <recommendedName>
        <fullName evidence="7">Class B acid phosphatase</fullName>
        <ecNumber evidence="6">3.1.3.2</ecNumber>
    </recommendedName>
</protein>
<organism evidence="14 15">
    <name type="scientific">Leptotrichia hofstadii F0254</name>
    <dbReference type="NCBI Taxonomy" id="634994"/>
    <lineage>
        <taxon>Bacteria</taxon>
        <taxon>Fusobacteriati</taxon>
        <taxon>Fusobacteriota</taxon>
        <taxon>Fusobacteriia</taxon>
        <taxon>Fusobacteriales</taxon>
        <taxon>Leptotrichiaceae</taxon>
        <taxon>Leptotrichia</taxon>
    </lineage>
</organism>
<dbReference type="STRING" id="634994.GCWU000323_01635"/>
<dbReference type="eggNOG" id="COG3700">
    <property type="taxonomic scope" value="Bacteria"/>
</dbReference>
<gene>
    <name evidence="14" type="primary">aphA</name>
    <name evidence="14" type="ORF">GCWU000323_01635</name>
</gene>
<evidence type="ECO:0000256" key="1">
    <source>
        <dbReference type="ARBA" id="ARBA00000032"/>
    </source>
</evidence>
<comment type="cofactor">
    <cofactor evidence="2">
        <name>Mg(2+)</name>
        <dbReference type="ChEBI" id="CHEBI:18420"/>
    </cofactor>
</comment>
<proteinExistence type="inferred from homology"/>
<name>C9MYK5_9FUSO</name>
<dbReference type="GO" id="GO:0030288">
    <property type="term" value="C:outer membrane-bounded periplasmic space"/>
    <property type="evidence" value="ECO:0007669"/>
    <property type="project" value="InterPro"/>
</dbReference>
<evidence type="ECO:0000256" key="12">
    <source>
        <dbReference type="ARBA" id="ARBA00022842"/>
    </source>
</evidence>
<dbReference type="GO" id="GO:0046872">
    <property type="term" value="F:metal ion binding"/>
    <property type="evidence" value="ECO:0007669"/>
    <property type="project" value="UniProtKB-KW"/>
</dbReference>
<evidence type="ECO:0000313" key="14">
    <source>
        <dbReference type="EMBL" id="EEX74207.1"/>
    </source>
</evidence>
<comment type="caution">
    <text evidence="14">The sequence shown here is derived from an EMBL/GenBank/DDBJ whole genome shotgun (WGS) entry which is preliminary data.</text>
</comment>
<dbReference type="EMBL" id="ACVB02000011">
    <property type="protein sequence ID" value="EEX74207.1"/>
    <property type="molecule type" value="Genomic_DNA"/>
</dbReference>
<dbReference type="GO" id="GO:0003993">
    <property type="term" value="F:acid phosphatase activity"/>
    <property type="evidence" value="ECO:0007669"/>
    <property type="project" value="UniProtKB-EC"/>
</dbReference>
<feature type="chain" id="PRO_5002998082" description="Class B acid phosphatase" evidence="13">
    <location>
        <begin position="36"/>
        <end position="259"/>
    </location>
</feature>
<dbReference type="EC" id="3.1.3.2" evidence="6"/>
<evidence type="ECO:0000256" key="7">
    <source>
        <dbReference type="ARBA" id="ARBA00022113"/>
    </source>
</evidence>
<evidence type="ECO:0000256" key="6">
    <source>
        <dbReference type="ARBA" id="ARBA00012646"/>
    </source>
</evidence>
<dbReference type="NCBIfam" id="TIGR01672">
    <property type="entry name" value="AphA"/>
    <property type="match status" value="1"/>
</dbReference>
<comment type="subcellular location">
    <subcellularLocation>
        <location evidence="3">Periplasm</location>
    </subcellularLocation>
</comment>
<keyword evidence="9 13" id="KW-0732">Signal</keyword>
<evidence type="ECO:0000256" key="13">
    <source>
        <dbReference type="SAM" id="SignalP"/>
    </source>
</evidence>
<dbReference type="SFLD" id="SFLDS00003">
    <property type="entry name" value="Haloacid_Dehalogenase"/>
    <property type="match status" value="1"/>
</dbReference>
<dbReference type="HOGENOM" id="CLU_081496_0_0_0"/>
<dbReference type="Gene3D" id="3.40.50.1000">
    <property type="entry name" value="HAD superfamily/HAD-like"/>
    <property type="match status" value="1"/>
</dbReference>
<dbReference type="InterPro" id="IPR010025">
    <property type="entry name" value="HAD-SF_ppase_IIIB_AphA"/>
</dbReference>
<dbReference type="InterPro" id="IPR005519">
    <property type="entry name" value="Acid_phosphat_B-like"/>
</dbReference>
<comment type="catalytic activity">
    <reaction evidence="1">
        <text>a phosphate monoester + H2O = an alcohol + phosphate</text>
        <dbReference type="Rhea" id="RHEA:15017"/>
        <dbReference type="ChEBI" id="CHEBI:15377"/>
        <dbReference type="ChEBI" id="CHEBI:30879"/>
        <dbReference type="ChEBI" id="CHEBI:43474"/>
        <dbReference type="ChEBI" id="CHEBI:67140"/>
        <dbReference type="EC" id="3.1.3.2"/>
    </reaction>
</comment>
<dbReference type="SFLD" id="SFLDG01127">
    <property type="entry name" value="C1.3:_Acid_Phosphatase_Like"/>
    <property type="match status" value="1"/>
</dbReference>
<feature type="signal peptide" evidence="13">
    <location>
        <begin position="1"/>
        <end position="35"/>
    </location>
</feature>
<evidence type="ECO:0000256" key="3">
    <source>
        <dbReference type="ARBA" id="ARBA00004418"/>
    </source>
</evidence>
<keyword evidence="11 14" id="KW-0378">Hydrolase</keyword>
<evidence type="ECO:0000256" key="5">
    <source>
        <dbReference type="ARBA" id="ARBA00011881"/>
    </source>
</evidence>
<reference evidence="14 15" key="1">
    <citation type="submission" date="2009-09" db="EMBL/GenBank/DDBJ databases">
        <authorList>
            <person name="Weinstock G."/>
            <person name="Sodergren E."/>
            <person name="Clifton S."/>
            <person name="Fulton L."/>
            <person name="Fulton B."/>
            <person name="Courtney L."/>
            <person name="Fronick C."/>
            <person name="Harrison M."/>
            <person name="Strong C."/>
            <person name="Farmer C."/>
            <person name="Delahaunty K."/>
            <person name="Markovic C."/>
            <person name="Hall O."/>
            <person name="Minx P."/>
            <person name="Tomlinson C."/>
            <person name="Mitreva M."/>
            <person name="Nelson J."/>
            <person name="Hou S."/>
            <person name="Wollam A."/>
            <person name="Pepin K.H."/>
            <person name="Johnson M."/>
            <person name="Bhonagiri V."/>
            <person name="Nash W.E."/>
            <person name="Warren W."/>
            <person name="Chinwalla A."/>
            <person name="Mardis E.R."/>
            <person name="Wilson R.K."/>
        </authorList>
    </citation>
    <scope>NUCLEOTIDE SEQUENCE [LARGE SCALE GENOMIC DNA]</scope>
    <source>
        <strain evidence="14 15">F0254</strain>
    </source>
</reference>
<dbReference type="Pfam" id="PF03767">
    <property type="entry name" value="Acid_phosphat_B"/>
    <property type="match status" value="1"/>
</dbReference>
<keyword evidence="12" id="KW-0460">Magnesium</keyword>
<evidence type="ECO:0000256" key="10">
    <source>
        <dbReference type="ARBA" id="ARBA00022764"/>
    </source>
</evidence>
<evidence type="ECO:0000313" key="15">
    <source>
        <dbReference type="Proteomes" id="UP000006233"/>
    </source>
</evidence>
<comment type="similarity">
    <text evidence="4">Belongs to the class B bacterial acid phosphatase family.</text>
</comment>
<dbReference type="InterPro" id="IPR036412">
    <property type="entry name" value="HAD-like_sf"/>
</dbReference>
<keyword evidence="8" id="KW-0479">Metal-binding</keyword>
<dbReference type="Proteomes" id="UP000006233">
    <property type="component" value="Unassembled WGS sequence"/>
</dbReference>
<evidence type="ECO:0000256" key="11">
    <source>
        <dbReference type="ARBA" id="ARBA00022801"/>
    </source>
</evidence>
<evidence type="ECO:0000256" key="4">
    <source>
        <dbReference type="ARBA" id="ARBA00007752"/>
    </source>
</evidence>
<evidence type="ECO:0000256" key="8">
    <source>
        <dbReference type="ARBA" id="ARBA00022723"/>
    </source>
</evidence>
<comment type="subunit">
    <text evidence="5">Homotetramer.</text>
</comment>
<keyword evidence="10" id="KW-0574">Periplasm</keyword>